<keyword evidence="4" id="KW-1185">Reference proteome</keyword>
<dbReference type="PANTHER" id="PTHR43162:SF1">
    <property type="entry name" value="PRESTALK A DIFFERENTIATION PROTEIN A"/>
    <property type="match status" value="1"/>
</dbReference>
<organism evidence="3 4">
    <name type="scientific">Streptomyces gossypii</name>
    <dbReference type="NCBI Taxonomy" id="2883101"/>
    <lineage>
        <taxon>Bacteria</taxon>
        <taxon>Bacillati</taxon>
        <taxon>Actinomycetota</taxon>
        <taxon>Actinomycetes</taxon>
        <taxon>Kitasatosporales</taxon>
        <taxon>Streptomycetaceae</taxon>
        <taxon>Streptomyces</taxon>
    </lineage>
</organism>
<dbReference type="Gene3D" id="3.90.25.10">
    <property type="entry name" value="UDP-galactose 4-epimerase, domain 1"/>
    <property type="match status" value="1"/>
</dbReference>
<sequence>MNDKATAADPTSRPGTVLVTGGTGNTGSLIGSRLAALGHQVRAGSRRPAPQDERGSLTSPVRFDWHDDTTHATALGGARLLYLVAPDAEPGPERLMVPFLRRAREEGVRRVVLLSSSGIAEGGDGLGAVHRSVRELFPEWAVLRPSWFMQNFVGDQPHAVSIREHDEIVTATADGRVGFVDAADIAEVGVRALADDRPHNTAHLITGPEALTCSEVAATVSTHAGRPVRHRAVAADAMIERLARFGIPEAYAGLLAGLDQAIAAGSESRTSPVVEQVTGRPPRSFADFAAAHAATWQRPAEGTQEAS</sequence>
<dbReference type="PANTHER" id="PTHR43162">
    <property type="match status" value="1"/>
</dbReference>
<evidence type="ECO:0000313" key="3">
    <source>
        <dbReference type="EMBL" id="MCT2590391.1"/>
    </source>
</evidence>
<dbReference type="InterPro" id="IPR051604">
    <property type="entry name" value="Ergot_Alk_Oxidoreductase"/>
</dbReference>
<name>A0ABT2JR79_9ACTN</name>
<feature type="domain" description="NAD(P)-binding" evidence="2">
    <location>
        <begin position="21"/>
        <end position="151"/>
    </location>
</feature>
<evidence type="ECO:0000313" key="4">
    <source>
        <dbReference type="Proteomes" id="UP001156389"/>
    </source>
</evidence>
<dbReference type="RefSeq" id="WP_260217689.1">
    <property type="nucleotide sequence ID" value="NZ_JAJAGO010000004.1"/>
</dbReference>
<dbReference type="Gene3D" id="3.40.50.720">
    <property type="entry name" value="NAD(P)-binding Rossmann-like Domain"/>
    <property type="match status" value="1"/>
</dbReference>
<dbReference type="InterPro" id="IPR016040">
    <property type="entry name" value="NAD(P)-bd_dom"/>
</dbReference>
<dbReference type="InterPro" id="IPR036291">
    <property type="entry name" value="NAD(P)-bd_dom_sf"/>
</dbReference>
<dbReference type="EMBL" id="JAJAGO010000004">
    <property type="protein sequence ID" value="MCT2590391.1"/>
    <property type="molecule type" value="Genomic_DNA"/>
</dbReference>
<evidence type="ECO:0000256" key="1">
    <source>
        <dbReference type="SAM" id="MobiDB-lite"/>
    </source>
</evidence>
<evidence type="ECO:0000259" key="2">
    <source>
        <dbReference type="Pfam" id="PF13460"/>
    </source>
</evidence>
<proteinExistence type="predicted"/>
<feature type="region of interest" description="Disordered" evidence="1">
    <location>
        <begin position="1"/>
        <end position="24"/>
    </location>
</feature>
<dbReference type="Proteomes" id="UP001156389">
    <property type="component" value="Unassembled WGS sequence"/>
</dbReference>
<dbReference type="SUPFAM" id="SSF51735">
    <property type="entry name" value="NAD(P)-binding Rossmann-fold domains"/>
    <property type="match status" value="1"/>
</dbReference>
<protein>
    <submittedName>
        <fullName evidence="3">NAD(P)H-binding protein</fullName>
    </submittedName>
</protein>
<comment type="caution">
    <text evidence="3">The sequence shown here is derived from an EMBL/GenBank/DDBJ whole genome shotgun (WGS) entry which is preliminary data.</text>
</comment>
<gene>
    <name evidence="3" type="ORF">LHJ74_10780</name>
</gene>
<reference evidence="3 4" key="1">
    <citation type="submission" date="2021-10" db="EMBL/GenBank/DDBJ databases">
        <title>Streptomyces gossypii sp. nov., isolated from soil collected from cotton field.</title>
        <authorList>
            <person name="Ge X."/>
            <person name="Chen X."/>
            <person name="Liu W."/>
        </authorList>
    </citation>
    <scope>NUCLEOTIDE SEQUENCE [LARGE SCALE GENOMIC DNA]</scope>
    <source>
        <strain evidence="3 4">N2-109</strain>
    </source>
</reference>
<feature type="region of interest" description="Disordered" evidence="1">
    <location>
        <begin position="39"/>
        <end position="60"/>
    </location>
</feature>
<accession>A0ABT2JR79</accession>
<dbReference type="Pfam" id="PF13460">
    <property type="entry name" value="NAD_binding_10"/>
    <property type="match status" value="1"/>
</dbReference>